<evidence type="ECO:0000256" key="1">
    <source>
        <dbReference type="ARBA" id="ARBA00022737"/>
    </source>
</evidence>
<dbReference type="Pfam" id="PF00431">
    <property type="entry name" value="CUB"/>
    <property type="match status" value="1"/>
</dbReference>
<keyword evidence="8" id="KW-1185">Reference proteome</keyword>
<protein>
    <recommendedName>
        <fullName evidence="6">CUB domain-containing protein</fullName>
    </recommendedName>
</protein>
<evidence type="ECO:0000256" key="3">
    <source>
        <dbReference type="PROSITE-ProRule" id="PRU00059"/>
    </source>
</evidence>
<feature type="transmembrane region" description="Helical" evidence="5">
    <location>
        <begin position="12"/>
        <end position="29"/>
    </location>
</feature>
<comment type="caution">
    <text evidence="7">The sequence shown here is derived from an EMBL/GenBank/DDBJ whole genome shotgun (WGS) entry which is preliminary data.</text>
</comment>
<evidence type="ECO:0000256" key="2">
    <source>
        <dbReference type="ARBA" id="ARBA00023157"/>
    </source>
</evidence>
<reference evidence="7 8" key="1">
    <citation type="journal article" date="2023" name="Sci. Data">
        <title>Genome assembly of the Korean intertidal mud-creeper Batillaria attramentaria.</title>
        <authorList>
            <person name="Patra A.K."/>
            <person name="Ho P.T."/>
            <person name="Jun S."/>
            <person name="Lee S.J."/>
            <person name="Kim Y."/>
            <person name="Won Y.J."/>
        </authorList>
    </citation>
    <scope>NUCLEOTIDE SEQUENCE [LARGE SCALE GENOMIC DNA]</scope>
    <source>
        <strain evidence="7">Wonlab-2016</strain>
    </source>
</reference>
<evidence type="ECO:0000259" key="6">
    <source>
        <dbReference type="PROSITE" id="PS01180"/>
    </source>
</evidence>
<dbReference type="SUPFAM" id="SSF49854">
    <property type="entry name" value="Spermadhesin, CUB domain"/>
    <property type="match status" value="1"/>
</dbReference>
<dbReference type="CDD" id="cd00041">
    <property type="entry name" value="CUB"/>
    <property type="match status" value="1"/>
</dbReference>
<keyword evidence="5" id="KW-1133">Transmembrane helix</keyword>
<comment type="caution">
    <text evidence="3">Lacks conserved residue(s) required for the propagation of feature annotation.</text>
</comment>
<sequence>MAFYLKKNIFRRYVYLLAYLMCFGIYVSVTKSNNITPVKDDITTISPGSTERIHSSTSDNRLANKTAANMPGSADGKYPTTSNSEVQDSTSYPFEEIAIQNSTTSSTTVYTTAVTTTTFGPDSTTAYDIFGDHTENMTDLVNVCNARRTSYFYNLTRPAEIAYTSSRGTLGFFQDLLPGYDGVKESEYLYCNVHLNALQGMVFKINLLRESCGDIYMVVYDFAIEDENEYFIITICWSTPTKEVYSFSNKIRILLYIVNTGSSEPYSFHATFEAVPEKDAPELQMQQFSPQAGYIQSPGWDGTTHYLSRTGSCVNLNGSENHVIMISFLDFDIEQTEHCEFDFVEIFSDKDCNGTSILKACGSLEPATKVYQTSSLSVKFQSDRGIQGTGFRLVYSFHSQPSIPEQLPDGNPALECAGGEDAAVDCSIMGEICGRSSISYGTSCYTNMQVILV</sequence>
<evidence type="ECO:0000313" key="8">
    <source>
        <dbReference type="Proteomes" id="UP001519460"/>
    </source>
</evidence>
<keyword evidence="5" id="KW-0812">Transmembrane</keyword>
<evidence type="ECO:0000256" key="5">
    <source>
        <dbReference type="SAM" id="Phobius"/>
    </source>
</evidence>
<dbReference type="SMART" id="SM00042">
    <property type="entry name" value="CUB"/>
    <property type="match status" value="1"/>
</dbReference>
<dbReference type="InterPro" id="IPR000859">
    <property type="entry name" value="CUB_dom"/>
</dbReference>
<dbReference type="InterPro" id="IPR035914">
    <property type="entry name" value="Sperma_CUB_dom_sf"/>
</dbReference>
<gene>
    <name evidence="7" type="ORF">BaRGS_00021574</name>
</gene>
<keyword evidence="1" id="KW-0677">Repeat</keyword>
<evidence type="ECO:0000256" key="4">
    <source>
        <dbReference type="SAM" id="MobiDB-lite"/>
    </source>
</evidence>
<dbReference type="Proteomes" id="UP001519460">
    <property type="component" value="Unassembled WGS sequence"/>
</dbReference>
<keyword evidence="2" id="KW-1015">Disulfide bond</keyword>
<proteinExistence type="predicted"/>
<name>A0ABD0KJN7_9CAEN</name>
<dbReference type="AlphaFoldDB" id="A0ABD0KJN7"/>
<dbReference type="PANTHER" id="PTHR24251">
    <property type="entry name" value="OVOCHYMASE-RELATED"/>
    <property type="match status" value="1"/>
</dbReference>
<organism evidence="7 8">
    <name type="scientific">Batillaria attramentaria</name>
    <dbReference type="NCBI Taxonomy" id="370345"/>
    <lineage>
        <taxon>Eukaryota</taxon>
        <taxon>Metazoa</taxon>
        <taxon>Spiralia</taxon>
        <taxon>Lophotrochozoa</taxon>
        <taxon>Mollusca</taxon>
        <taxon>Gastropoda</taxon>
        <taxon>Caenogastropoda</taxon>
        <taxon>Sorbeoconcha</taxon>
        <taxon>Cerithioidea</taxon>
        <taxon>Batillariidae</taxon>
        <taxon>Batillaria</taxon>
    </lineage>
</organism>
<dbReference type="Gene3D" id="2.60.120.290">
    <property type="entry name" value="Spermadhesin, CUB domain"/>
    <property type="match status" value="1"/>
</dbReference>
<evidence type="ECO:0000313" key="7">
    <source>
        <dbReference type="EMBL" id="KAK7487222.1"/>
    </source>
</evidence>
<dbReference type="PANTHER" id="PTHR24251:SF50">
    <property type="entry name" value="ATTRACTIN-LIKE 1A"/>
    <property type="match status" value="1"/>
</dbReference>
<feature type="region of interest" description="Disordered" evidence="4">
    <location>
        <begin position="46"/>
        <end position="87"/>
    </location>
</feature>
<feature type="domain" description="CUB" evidence="6">
    <location>
        <begin position="279"/>
        <end position="398"/>
    </location>
</feature>
<keyword evidence="5" id="KW-0472">Membrane</keyword>
<feature type="compositionally biased region" description="Polar residues" evidence="4">
    <location>
        <begin position="46"/>
        <end position="67"/>
    </location>
</feature>
<dbReference type="EMBL" id="JACVVK020000168">
    <property type="protein sequence ID" value="KAK7487222.1"/>
    <property type="molecule type" value="Genomic_DNA"/>
</dbReference>
<accession>A0ABD0KJN7</accession>
<dbReference type="PROSITE" id="PS01180">
    <property type="entry name" value="CUB"/>
    <property type="match status" value="1"/>
</dbReference>